<gene>
    <name evidence="6" type="ORF">ENT37_15205</name>
</gene>
<dbReference type="Pfam" id="PF01168">
    <property type="entry name" value="Ala_racemase_N"/>
    <property type="match status" value="1"/>
</dbReference>
<comment type="caution">
    <text evidence="6">The sequence shown here is derived from an EMBL/GenBank/DDBJ whole genome shotgun (WGS) entry which is preliminary data.</text>
</comment>
<dbReference type="PROSITE" id="PS01211">
    <property type="entry name" value="UPF0001"/>
    <property type="match status" value="1"/>
</dbReference>
<evidence type="ECO:0000259" key="5">
    <source>
        <dbReference type="Pfam" id="PF01168"/>
    </source>
</evidence>
<sequence>MEQRVEQIRNNLNQVRNQIEAAARRVRRNPDEVQVVVVTKAQPIDVVRDTLLAGAKILGENYPEESLPKIQALKDEFAAEWHMIGHLQSRKIPIVVEWFQMLESLDGVDLALKLEKRLAEAGKVLPVLLEFNVGGEVSKSGWDVSREEMWEGVLPAVEEILALPHLRVKGVMTMPPLMEHPEQSRPFFVRLVKLRDFLVKRFREADFSVISMGTSMDYPVAVEEGATLIRVGTAILGPRPTKTLSS</sequence>
<reference evidence="6" key="1">
    <citation type="journal article" date="2020" name="mSystems">
        <title>Genome- and Community-Level Interaction Insights into Carbon Utilization and Element Cycling Functions of Hydrothermarchaeota in Hydrothermal Sediment.</title>
        <authorList>
            <person name="Zhou Z."/>
            <person name="Liu Y."/>
            <person name="Xu W."/>
            <person name="Pan J."/>
            <person name="Luo Z.H."/>
            <person name="Li M."/>
        </authorList>
    </citation>
    <scope>NUCLEOTIDE SEQUENCE [LARGE SCALE GENOMIC DNA]</scope>
    <source>
        <strain evidence="6">SpSt-573</strain>
    </source>
</reference>
<accession>A0A7C4PLZ4</accession>
<evidence type="ECO:0000256" key="3">
    <source>
        <dbReference type="PIRSR" id="PIRSR004848-1"/>
    </source>
</evidence>
<dbReference type="GO" id="GO:0030170">
    <property type="term" value="F:pyridoxal phosphate binding"/>
    <property type="evidence" value="ECO:0007669"/>
    <property type="project" value="UniProtKB-UniRule"/>
</dbReference>
<dbReference type="PANTHER" id="PTHR10146:SF14">
    <property type="entry name" value="PYRIDOXAL PHOSPHATE HOMEOSTASIS PROTEIN"/>
    <property type="match status" value="1"/>
</dbReference>
<dbReference type="InterPro" id="IPR011078">
    <property type="entry name" value="PyrdxlP_homeostasis"/>
</dbReference>
<dbReference type="PIRSF" id="PIRSF004848">
    <property type="entry name" value="YBL036c_PLPDEIII"/>
    <property type="match status" value="1"/>
</dbReference>
<dbReference type="CDD" id="cd00635">
    <property type="entry name" value="PLPDE_III_YBL036c_like"/>
    <property type="match status" value="1"/>
</dbReference>
<dbReference type="SUPFAM" id="SSF51419">
    <property type="entry name" value="PLP-binding barrel"/>
    <property type="match status" value="1"/>
</dbReference>
<dbReference type="InterPro" id="IPR001608">
    <property type="entry name" value="Ala_racemase_N"/>
</dbReference>
<keyword evidence="1 2" id="KW-0663">Pyridoxal phosphate</keyword>
<dbReference type="PANTHER" id="PTHR10146">
    <property type="entry name" value="PROLINE SYNTHETASE CO-TRANSCRIBED BACTERIAL HOMOLOG PROTEIN"/>
    <property type="match status" value="1"/>
</dbReference>
<comment type="cofactor">
    <cofactor evidence="3">
        <name>pyridoxal 5'-phosphate</name>
        <dbReference type="ChEBI" id="CHEBI:597326"/>
    </cofactor>
</comment>
<dbReference type="AlphaFoldDB" id="A0A7C4PLZ4"/>
<feature type="modified residue" description="N6-(pyridoxal phosphate)lysine" evidence="2 3">
    <location>
        <position position="40"/>
    </location>
</feature>
<dbReference type="NCBIfam" id="TIGR00044">
    <property type="entry name" value="YggS family pyridoxal phosphate-dependent enzyme"/>
    <property type="match status" value="1"/>
</dbReference>
<evidence type="ECO:0000313" key="6">
    <source>
        <dbReference type="EMBL" id="HGS23200.1"/>
    </source>
</evidence>
<dbReference type="HAMAP" id="MF_02087">
    <property type="entry name" value="PLP_homeostasis"/>
    <property type="match status" value="1"/>
</dbReference>
<evidence type="ECO:0000256" key="1">
    <source>
        <dbReference type="ARBA" id="ARBA00022898"/>
    </source>
</evidence>
<name>A0A7C4PLZ4_9CHLR</name>
<feature type="domain" description="Alanine racemase N-terminal" evidence="5">
    <location>
        <begin position="11"/>
        <end position="240"/>
    </location>
</feature>
<evidence type="ECO:0000256" key="2">
    <source>
        <dbReference type="HAMAP-Rule" id="MF_02087"/>
    </source>
</evidence>
<proteinExistence type="inferred from homology"/>
<comment type="function">
    <text evidence="2">Pyridoxal 5'-phosphate (PLP)-binding protein, which is involved in PLP homeostasis.</text>
</comment>
<comment type="similarity">
    <text evidence="2 4">Belongs to the pyridoxal phosphate-binding protein YggS/PROSC family.</text>
</comment>
<evidence type="ECO:0000256" key="4">
    <source>
        <dbReference type="RuleBase" id="RU004514"/>
    </source>
</evidence>
<dbReference type="EMBL" id="DSYK01000767">
    <property type="protein sequence ID" value="HGS23200.1"/>
    <property type="molecule type" value="Genomic_DNA"/>
</dbReference>
<dbReference type="InterPro" id="IPR029066">
    <property type="entry name" value="PLP-binding_barrel"/>
</dbReference>
<dbReference type="Gene3D" id="3.20.20.10">
    <property type="entry name" value="Alanine racemase"/>
    <property type="match status" value="1"/>
</dbReference>
<organism evidence="6">
    <name type="scientific">Anaerolinea thermolimosa</name>
    <dbReference type="NCBI Taxonomy" id="229919"/>
    <lineage>
        <taxon>Bacteria</taxon>
        <taxon>Bacillati</taxon>
        <taxon>Chloroflexota</taxon>
        <taxon>Anaerolineae</taxon>
        <taxon>Anaerolineales</taxon>
        <taxon>Anaerolineaceae</taxon>
        <taxon>Anaerolinea</taxon>
    </lineage>
</organism>
<protein>
    <recommendedName>
        <fullName evidence="2">Pyridoxal phosphate homeostasis protein</fullName>
        <shortName evidence="2">PLP homeostasis protein</shortName>
    </recommendedName>
</protein>